<evidence type="ECO:0000313" key="3">
    <source>
        <dbReference type="Proteomes" id="UP000886740"/>
    </source>
</evidence>
<reference evidence="2" key="2">
    <citation type="submission" date="2021-04" db="EMBL/GenBank/DDBJ databases">
        <authorList>
            <person name="Gilroy R."/>
        </authorList>
    </citation>
    <scope>NUCLEOTIDE SEQUENCE</scope>
    <source>
        <strain evidence="2">ChiGjej6B6-14162</strain>
    </source>
</reference>
<accession>A0A9D2BH04</accession>
<evidence type="ECO:0000256" key="1">
    <source>
        <dbReference type="SAM" id="SignalP"/>
    </source>
</evidence>
<comment type="caution">
    <text evidence="2">The sequence shown here is derived from an EMBL/GenBank/DDBJ whole genome shotgun (WGS) entry which is preliminary data.</text>
</comment>
<feature type="signal peptide" evidence="1">
    <location>
        <begin position="1"/>
        <end position="28"/>
    </location>
</feature>
<evidence type="ECO:0008006" key="4">
    <source>
        <dbReference type="Google" id="ProtNLM"/>
    </source>
</evidence>
<dbReference type="EMBL" id="DXEL01000085">
    <property type="protein sequence ID" value="HIX75851.1"/>
    <property type="molecule type" value="Genomic_DNA"/>
</dbReference>
<dbReference type="Proteomes" id="UP000886740">
    <property type="component" value="Unassembled WGS sequence"/>
</dbReference>
<keyword evidence="1" id="KW-0732">Signal</keyword>
<evidence type="ECO:0000313" key="2">
    <source>
        <dbReference type="EMBL" id="HIX75851.1"/>
    </source>
</evidence>
<reference evidence="2" key="1">
    <citation type="journal article" date="2021" name="PeerJ">
        <title>Extensive microbial diversity within the chicken gut microbiome revealed by metagenomics and culture.</title>
        <authorList>
            <person name="Gilroy R."/>
            <person name="Ravi A."/>
            <person name="Getino M."/>
            <person name="Pursley I."/>
            <person name="Horton D.L."/>
            <person name="Alikhan N.F."/>
            <person name="Baker D."/>
            <person name="Gharbi K."/>
            <person name="Hall N."/>
            <person name="Watson M."/>
            <person name="Adriaenssens E.M."/>
            <person name="Foster-Nyarko E."/>
            <person name="Jarju S."/>
            <person name="Secka A."/>
            <person name="Antonio M."/>
            <person name="Oren A."/>
            <person name="Chaudhuri R.R."/>
            <person name="La Ragione R."/>
            <person name="Hildebrand F."/>
            <person name="Pallen M.J."/>
        </authorList>
    </citation>
    <scope>NUCLEOTIDE SEQUENCE</scope>
    <source>
        <strain evidence="2">ChiGjej6B6-14162</strain>
    </source>
</reference>
<gene>
    <name evidence="2" type="ORF">H9977_12585</name>
</gene>
<sequence>MRIKQYIKRLATLSLMAASLALPTGAWGQVEGDKYETSEAISDDFFTVKLEGEDDQDIGKAFDGIYDGDGSWWEAKTAGKKTIVIFFNAPTYIHSIDLMGGGSGSTDVDRNMRPESVTVEGTTADNEDVSQRFSLNREERYATLVLDADKRKQYKALRLTLTPGTNDQGQYHKLVMNEITLRSDVKSIQHKPAKWHGMRGEGEFTDTTDTFDKTEVVTSGDGTTQIQATHTYVDTLYVRKGSQVTLWLPTTSRAQDQNSVRYYQRWYNYLTEGTFATGLTGDDKVNDLLTPTGTSSATRFKNGYVGGSNKVVEGSITYGAEFYYPTDDAFKSYTNLGQSQNDHYIVACDLSGYTDFVKDGDTYTEPTLGLRVLYYIVGIDESWETYENQYERLNTDAYKGGGNEDGKKYLEEYEITFPCDHIGNFTNELVSIARQAQFYRIPGDSDGDKLTAKLVSGTDQLMLEKSGGGNYDKNTLNPDGTLTLADDSRAIFFRATSVSGNNTPWSVRDGTTATILVTKTVGETKTTYNIARFKLTFKKNIRLLTQHQVDRLDNYRSGKTTETVNTEAWFNESYLYRTPKYLEENYILLTSRTFDYDSSIEHAGETDTHQVEYYPYPLAWDFSSYAFYDGTKEGQGFDGSTDGNTSFGDAFTEWGSYAIVKDYMGYGDKTGSPKAPTEPGLGGRNSSGYFLYVDASNLPGKLVTLPFEEELCAGSELLISAWVKSAGQNATNTDDAAMLFSIYGIDSNGNRTLIHAQTTGQIRRTTNITTGEGEYTHANGYGSNQNDWYQVFLSFLNDDVEKLSKFKSYEVQIDNNSGSTSGGDFYLDEIKVYVAKPNAKVEQLAVSCEERTLMNIQLAWTRLMARIGNIVPDPGTEYSQGIDFCFIDSVAYEVYRRENPDKDWTEAVKASLVNIGNVTDYDSQFATLYYDLDYKKNNLYDDTDDDGAVLASENPVSSDGEPAKYGFYRIGTDTPEEMALSVDIYTALKQNRRYMILMKDHTRDDDVENIAMYGEPEEVCSIVTSFEVDGRNHIIMNGQVVDPTKTATYCIGQAFTFSVRLTYYDNDVKDYVPYEGTVYFDWFFGNTMQENGLTLFESPNENGVSLEEALHAFRTHYPEEEATEGTDGKMLIDVELKEGDGEPTPFTKYHKDIIEDYLNREIEAAGLNKQLVLRKSELGIRLLEDGLDLAVAPIPVKGDDGNILSILCFAPSFLTLEPNGLAPVVLPGFENMSYTDYDSDVERTDYYPAMRIGLAQIEASSETNPIKVNLRGAKFAFENSNSNHIGLMSEERDLYLVSSNDPALQEILHPADGSEYDRHAYSIGKVVRFNAKPGQIDPDANQMAIYFDLKNPMSGLGDYASTEVEKQKFTPREGYEYRFDVHFEEHAKHSETEDEYEPVPGSCYNYMEITMKVVPEYLVWQGKVDDEGKIDNWNEDAAWRRATNEDIQSTNSIEPYNDTPKGMSLGYVPMLFTKVIIPEDQKAALYKAGFSLDATSGKLKWGNKEKPGYIKLPSKVNIPEDASIDMTEGHPIHYDMMVFSAKDNNKEMSTKPFRVNLCDEIHFEPGAELVNAEYLLYNKAWVDYKLDGSRWYTLASPLQGVVAGDFYTDSRTGKEGSEYFKDIKFNTEDDDNIENNSRFNPSVYQRAWKGNATLVEGLVDDVAINGDDNTTAVKGNWSALYNDVAEPYTPGTGFSLKVQDLASADNKALFRLPKADTEYYYYSHDGTQGQDKEEDISKTDAHRLETDRIMNRKVGENATLYTSFTVPLADEHGDYYLVGNPFMAHLDMKKFFAENSNLEPKYWVVDSGSQIVAVGAEEDLTTTSGDATVAPLQSFFVQKKTDASSNDIKFTQDMQVLGGTGDGLRSANALTITATTSDGRQSRAAVAYSGMASDDYQSSEDAELFLDSNLGDVPMVYTVAGTMATSINVRQNCELVPLGVYGTDDEPVTLRFDQVDAFSGVKLYDAQAKRYTTLTEGSEVSVSTNDYGRYYLTGGLATGSEAIRTVDDISIYSVRPGEIVATSAGSSLRSVRVYGIGGELVTQQSLANQSVYRLRVPGNAIYVVYAEDMDGIIRNVKLRVR</sequence>
<organism evidence="2 3">
    <name type="scientific">Candidatus Parabacteroides intestinipullorum</name>
    <dbReference type="NCBI Taxonomy" id="2838723"/>
    <lineage>
        <taxon>Bacteria</taxon>
        <taxon>Pseudomonadati</taxon>
        <taxon>Bacteroidota</taxon>
        <taxon>Bacteroidia</taxon>
        <taxon>Bacteroidales</taxon>
        <taxon>Tannerellaceae</taxon>
        <taxon>Parabacteroides</taxon>
    </lineage>
</organism>
<proteinExistence type="predicted"/>
<protein>
    <recommendedName>
        <fullName evidence="4">T9SS C-terminal target domain-containing protein</fullName>
    </recommendedName>
</protein>
<name>A0A9D2BH04_9BACT</name>
<feature type="chain" id="PRO_5039523805" description="T9SS C-terminal target domain-containing protein" evidence="1">
    <location>
        <begin position="29"/>
        <end position="2081"/>
    </location>
</feature>